<dbReference type="PANTHER" id="PTHR10015:SF206">
    <property type="entry name" value="HSF-TYPE DNA-BINDING DOMAIN-CONTAINING PROTEIN"/>
    <property type="match status" value="1"/>
</dbReference>
<dbReference type="GO" id="GO:0003677">
    <property type="term" value="F:DNA binding"/>
    <property type="evidence" value="ECO:0007669"/>
    <property type="project" value="UniProtKB-KW"/>
</dbReference>
<organism evidence="7 8">
    <name type="scientific">Cyclotella atomus</name>
    <dbReference type="NCBI Taxonomy" id="382360"/>
    <lineage>
        <taxon>Eukaryota</taxon>
        <taxon>Sar</taxon>
        <taxon>Stramenopiles</taxon>
        <taxon>Ochrophyta</taxon>
        <taxon>Bacillariophyta</taxon>
        <taxon>Coscinodiscophyceae</taxon>
        <taxon>Thalassiosirophycidae</taxon>
        <taxon>Stephanodiscales</taxon>
        <taxon>Stephanodiscaceae</taxon>
        <taxon>Cyclotella</taxon>
    </lineage>
</organism>
<feature type="domain" description="HSF-type DNA-binding" evidence="6">
    <location>
        <begin position="190"/>
        <end position="294"/>
    </location>
</feature>
<dbReference type="GO" id="GO:0005634">
    <property type="term" value="C:nucleus"/>
    <property type="evidence" value="ECO:0007669"/>
    <property type="project" value="UniProtKB-SubCell"/>
</dbReference>
<feature type="compositionally biased region" description="Polar residues" evidence="5">
    <location>
        <begin position="411"/>
        <end position="437"/>
    </location>
</feature>
<evidence type="ECO:0000256" key="1">
    <source>
        <dbReference type="ARBA" id="ARBA00004123"/>
    </source>
</evidence>
<dbReference type="InterPro" id="IPR036390">
    <property type="entry name" value="WH_DNA-bd_sf"/>
</dbReference>
<comment type="similarity">
    <text evidence="4">Belongs to the HSF family.</text>
</comment>
<evidence type="ECO:0000256" key="4">
    <source>
        <dbReference type="RuleBase" id="RU004020"/>
    </source>
</evidence>
<proteinExistence type="inferred from homology"/>
<feature type="region of interest" description="Disordered" evidence="5">
    <location>
        <begin position="1"/>
        <end position="29"/>
    </location>
</feature>
<keyword evidence="2" id="KW-0238">DNA-binding</keyword>
<evidence type="ECO:0000259" key="6">
    <source>
        <dbReference type="SMART" id="SM00415"/>
    </source>
</evidence>
<evidence type="ECO:0000256" key="2">
    <source>
        <dbReference type="ARBA" id="ARBA00023125"/>
    </source>
</evidence>
<keyword evidence="3" id="KW-0539">Nucleus</keyword>
<name>A0ABD3QIQ1_9STRA</name>
<feature type="compositionally biased region" description="Polar residues" evidence="5">
    <location>
        <begin position="1"/>
        <end position="19"/>
    </location>
</feature>
<evidence type="ECO:0000256" key="5">
    <source>
        <dbReference type="SAM" id="MobiDB-lite"/>
    </source>
</evidence>
<feature type="compositionally biased region" description="Polar residues" evidence="5">
    <location>
        <begin position="550"/>
        <end position="563"/>
    </location>
</feature>
<dbReference type="SUPFAM" id="SSF46785">
    <property type="entry name" value="Winged helix' DNA-binding domain"/>
    <property type="match status" value="1"/>
</dbReference>
<gene>
    <name evidence="7" type="ORF">ACHAWO_008457</name>
</gene>
<protein>
    <recommendedName>
        <fullName evidence="6">HSF-type DNA-binding domain-containing protein</fullName>
    </recommendedName>
</protein>
<feature type="region of interest" description="Disordered" evidence="5">
    <location>
        <begin position="411"/>
        <end position="452"/>
    </location>
</feature>
<reference evidence="7 8" key="1">
    <citation type="submission" date="2024-10" db="EMBL/GenBank/DDBJ databases">
        <title>Updated reference genomes for cyclostephanoid diatoms.</title>
        <authorList>
            <person name="Roberts W.R."/>
            <person name="Alverson A.J."/>
        </authorList>
    </citation>
    <scope>NUCLEOTIDE SEQUENCE [LARGE SCALE GENOMIC DNA]</scope>
    <source>
        <strain evidence="7 8">AJA010-31</strain>
    </source>
</reference>
<comment type="subcellular location">
    <subcellularLocation>
        <location evidence="1">Nucleus</location>
    </subcellularLocation>
</comment>
<feature type="compositionally biased region" description="Low complexity" evidence="5">
    <location>
        <begin position="438"/>
        <end position="452"/>
    </location>
</feature>
<dbReference type="InterPro" id="IPR036388">
    <property type="entry name" value="WH-like_DNA-bd_sf"/>
</dbReference>
<evidence type="ECO:0000313" key="8">
    <source>
        <dbReference type="Proteomes" id="UP001530400"/>
    </source>
</evidence>
<dbReference type="InterPro" id="IPR000232">
    <property type="entry name" value="HSF_DNA-bd"/>
</dbReference>
<sequence>MAQNQPDSNNMSTPSFLNQQHHHPVPAGNDVIMNMMSSRQPSRITANLYSNPNVVMNQQNVAFASPSSVLMPPQQQLTNNGNVVMNNIAVNNVPSNHAIGNVVSNGTVINEMMSVGVCSNNSIVAPQQFTTMGHQINSGSGNNAPQQQIQIAGLNGITFTLPQTSNQPSAQITNTSGAIDSMTLSALNGAVPEFLYQLTKMLTDEGNRDVIVWNPSVCFGYNQIGGRIEVHSPKRMEEEVLGKYFRHSKYSSFQRQLNYFGFRKIAGKGKMSPCSYINDMATSDIRSLLLIKRKGAKVADEESVSSSDMKISAAKSKSCKSDCLGKKRRGMPEAQNSANFNQPISVMAVGPPPDLGNVQAFRDNAKRVKVQASTGNSASLAGSINNCLQTTTRKPSDSLLQAYKMAIGTRTQPQLTNQSSNGTVISNSTSFGPSSQNSATTVSTTGPSSAAAAPVSLNSSIINSYLAHKSGQQALTAPAPMQFLDPNELGMSIQNSLNELKNNFKAANEVTESTSHFPSHTQAPKTNQSYQNAITMPAMPGEYKTAVSDTASSELHNSSTAADETQKPHAHMFSRDDSLVNLAMLTAMDGQDTGSYNTSYFTSYLNADNTSGFLHRDDSLIDLAASVEQTNHDNGAGNANGSSQFGNNDDNTDAFSFFDFPNQM</sequence>
<comment type="caution">
    <text evidence="7">The sequence shown here is derived from an EMBL/GenBank/DDBJ whole genome shotgun (WGS) entry which is preliminary data.</text>
</comment>
<dbReference type="SMART" id="SM00415">
    <property type="entry name" value="HSF"/>
    <property type="match status" value="1"/>
</dbReference>
<dbReference type="Pfam" id="PF00447">
    <property type="entry name" value="HSF_DNA-bind"/>
    <property type="match status" value="1"/>
</dbReference>
<feature type="region of interest" description="Disordered" evidence="5">
    <location>
        <begin position="631"/>
        <end position="650"/>
    </location>
</feature>
<feature type="compositionally biased region" description="Polar residues" evidence="5">
    <location>
        <begin position="631"/>
        <end position="649"/>
    </location>
</feature>
<evidence type="ECO:0000313" key="7">
    <source>
        <dbReference type="EMBL" id="KAL3799346.1"/>
    </source>
</evidence>
<dbReference type="AlphaFoldDB" id="A0ABD3QIQ1"/>
<dbReference type="Proteomes" id="UP001530400">
    <property type="component" value="Unassembled WGS sequence"/>
</dbReference>
<dbReference type="Gene3D" id="1.10.10.10">
    <property type="entry name" value="Winged helix-like DNA-binding domain superfamily/Winged helix DNA-binding domain"/>
    <property type="match status" value="1"/>
</dbReference>
<feature type="region of interest" description="Disordered" evidence="5">
    <location>
        <begin position="550"/>
        <end position="569"/>
    </location>
</feature>
<accession>A0ABD3QIQ1</accession>
<dbReference type="EMBL" id="JALLPJ020000190">
    <property type="protein sequence ID" value="KAL3799346.1"/>
    <property type="molecule type" value="Genomic_DNA"/>
</dbReference>
<dbReference type="PANTHER" id="PTHR10015">
    <property type="entry name" value="HEAT SHOCK TRANSCRIPTION FACTOR"/>
    <property type="match status" value="1"/>
</dbReference>
<evidence type="ECO:0000256" key="3">
    <source>
        <dbReference type="ARBA" id="ARBA00023242"/>
    </source>
</evidence>
<keyword evidence="8" id="KW-1185">Reference proteome</keyword>